<dbReference type="Proteomes" id="UP000789739">
    <property type="component" value="Unassembled WGS sequence"/>
</dbReference>
<dbReference type="GO" id="GO:0004103">
    <property type="term" value="F:choline kinase activity"/>
    <property type="evidence" value="ECO:0007669"/>
    <property type="project" value="TreeGrafter"/>
</dbReference>
<evidence type="ECO:0000313" key="3">
    <source>
        <dbReference type="Proteomes" id="UP000789739"/>
    </source>
</evidence>
<dbReference type="EMBL" id="CAJVPI010000793">
    <property type="protein sequence ID" value="CAG8572607.1"/>
    <property type="molecule type" value="Genomic_DNA"/>
</dbReference>
<dbReference type="SUPFAM" id="SSF56112">
    <property type="entry name" value="Protein kinase-like (PK-like)"/>
    <property type="match status" value="1"/>
</dbReference>
<dbReference type="GO" id="GO:0004305">
    <property type="term" value="F:ethanolamine kinase activity"/>
    <property type="evidence" value="ECO:0007669"/>
    <property type="project" value="TreeGrafter"/>
</dbReference>
<evidence type="ECO:0000256" key="1">
    <source>
        <dbReference type="ARBA" id="ARBA00038211"/>
    </source>
</evidence>
<dbReference type="GO" id="GO:0005737">
    <property type="term" value="C:cytoplasm"/>
    <property type="evidence" value="ECO:0007669"/>
    <property type="project" value="TreeGrafter"/>
</dbReference>
<comment type="similarity">
    <text evidence="1">Belongs to the choline/ethanolamine kinase family.</text>
</comment>
<protein>
    <submittedName>
        <fullName evidence="2">11360_t:CDS:1</fullName>
    </submittedName>
</protein>
<gene>
    <name evidence="2" type="ORF">PBRASI_LOCUS6182</name>
</gene>
<dbReference type="OrthoDB" id="10267235at2759"/>
<sequence length="261" mass="30862">NGRIEQFLPSTTLKNEDIRNQEISRRIGRLMAQLHLKVPRLSTGKVIPEVWANINKWYDMSVKLTTTEDKEKTASMEKLNLDALRGEIDELMRYVDVLDSPIVFAHNDTQYGNFLRLTDGSDELVIVDYEYSGYNYRGFDIANHFCEWTYNYHADEPHKIHTHLYPTTCEQNNFIRAYLEVERGSRKNDEMEVELARRRLECNVFSLASHVMWGLWGIIQHYQSEIEFDYLQYATGRLEEFRRMKEGIYRQLIESQGTIKS</sequence>
<feature type="non-terminal residue" evidence="2">
    <location>
        <position position="1"/>
    </location>
</feature>
<dbReference type="InterPro" id="IPR011009">
    <property type="entry name" value="Kinase-like_dom_sf"/>
</dbReference>
<dbReference type="Gene3D" id="3.90.1200.10">
    <property type="match status" value="1"/>
</dbReference>
<keyword evidence="3" id="KW-1185">Reference proteome</keyword>
<reference evidence="2" key="1">
    <citation type="submission" date="2021-06" db="EMBL/GenBank/DDBJ databases">
        <authorList>
            <person name="Kallberg Y."/>
            <person name="Tangrot J."/>
            <person name="Rosling A."/>
        </authorList>
    </citation>
    <scope>NUCLEOTIDE SEQUENCE</scope>
    <source>
        <strain evidence="2">BR232B</strain>
    </source>
</reference>
<accession>A0A9N9BQK1</accession>
<dbReference type="Pfam" id="PF01633">
    <property type="entry name" value="Choline_kinase"/>
    <property type="match status" value="1"/>
</dbReference>
<dbReference type="PANTHER" id="PTHR22603:SF93">
    <property type="entry name" value="RE24176P"/>
    <property type="match status" value="1"/>
</dbReference>
<dbReference type="PANTHER" id="PTHR22603">
    <property type="entry name" value="CHOLINE/ETHANOALAMINE KINASE"/>
    <property type="match status" value="1"/>
</dbReference>
<proteinExistence type="inferred from homology"/>
<name>A0A9N9BQK1_9GLOM</name>
<evidence type="ECO:0000313" key="2">
    <source>
        <dbReference type="EMBL" id="CAG8572607.1"/>
    </source>
</evidence>
<dbReference type="GO" id="GO:0006646">
    <property type="term" value="P:phosphatidylethanolamine biosynthetic process"/>
    <property type="evidence" value="ECO:0007669"/>
    <property type="project" value="TreeGrafter"/>
</dbReference>
<comment type="caution">
    <text evidence="2">The sequence shown here is derived from an EMBL/GenBank/DDBJ whole genome shotgun (WGS) entry which is preliminary data.</text>
</comment>
<dbReference type="CDD" id="cd05157">
    <property type="entry name" value="ETNK_euk"/>
    <property type="match status" value="1"/>
</dbReference>
<organism evidence="2 3">
    <name type="scientific">Paraglomus brasilianum</name>
    <dbReference type="NCBI Taxonomy" id="144538"/>
    <lineage>
        <taxon>Eukaryota</taxon>
        <taxon>Fungi</taxon>
        <taxon>Fungi incertae sedis</taxon>
        <taxon>Mucoromycota</taxon>
        <taxon>Glomeromycotina</taxon>
        <taxon>Glomeromycetes</taxon>
        <taxon>Paraglomerales</taxon>
        <taxon>Paraglomeraceae</taxon>
        <taxon>Paraglomus</taxon>
    </lineage>
</organism>
<dbReference type="AlphaFoldDB" id="A0A9N9BQK1"/>